<reference evidence="1 2" key="1">
    <citation type="submission" date="2017-06" db="EMBL/GenBank/DDBJ databases">
        <title>Genome sequencing of cyanobaciteial culture collection at National Institute for Environmental Studies (NIES).</title>
        <authorList>
            <person name="Hirose Y."/>
            <person name="Shimura Y."/>
            <person name="Fujisawa T."/>
            <person name="Nakamura Y."/>
            <person name="Kawachi M."/>
        </authorList>
    </citation>
    <scope>NUCLEOTIDE SEQUENCE [LARGE SCALE GENOMIC DNA]</scope>
    <source>
        <strain evidence="1 2">NIES-2135</strain>
    </source>
</reference>
<protein>
    <submittedName>
        <fullName evidence="1">Uncharacterized protein</fullName>
    </submittedName>
</protein>
<organism evidence="1 2">
    <name type="scientific">Leptolyngbya boryana NIES-2135</name>
    <dbReference type="NCBI Taxonomy" id="1973484"/>
    <lineage>
        <taxon>Bacteria</taxon>
        <taxon>Bacillati</taxon>
        <taxon>Cyanobacteriota</taxon>
        <taxon>Cyanophyceae</taxon>
        <taxon>Leptolyngbyales</taxon>
        <taxon>Leptolyngbyaceae</taxon>
        <taxon>Leptolyngbya group</taxon>
        <taxon>Leptolyngbya</taxon>
    </lineage>
</organism>
<sequence length="105" mass="11643">MVLRSTNLDHAAKGHNGVEYPDLTLDSSLYTVLDTLISIKLLHPPTALLVKSPPIAGHQTGESVLFQHESNYSGCPRTVLQLHPLLIYQFDLEELKGEVSPLRSR</sequence>
<evidence type="ECO:0000313" key="1">
    <source>
        <dbReference type="EMBL" id="BAY57013.1"/>
    </source>
</evidence>
<dbReference type="AlphaFoldDB" id="A0A1Z4JJZ1"/>
<gene>
    <name evidence="1" type="ORF">NIES2135_38760</name>
</gene>
<proteinExistence type="predicted"/>
<evidence type="ECO:0000313" key="2">
    <source>
        <dbReference type="Proteomes" id="UP000217895"/>
    </source>
</evidence>
<dbReference type="Proteomes" id="UP000217895">
    <property type="component" value="Chromosome"/>
</dbReference>
<name>A0A1Z4JJZ1_LEPBY</name>
<dbReference type="EMBL" id="AP018203">
    <property type="protein sequence ID" value="BAY57013.1"/>
    <property type="molecule type" value="Genomic_DNA"/>
</dbReference>
<keyword evidence="2" id="KW-1185">Reference proteome</keyword>
<accession>A0A1Z4JJZ1</accession>